<dbReference type="InterPro" id="IPR011006">
    <property type="entry name" value="CheY-like_superfamily"/>
</dbReference>
<keyword evidence="4" id="KW-0804">Transcription</keyword>
<dbReference type="CDD" id="cd06170">
    <property type="entry name" value="LuxR_C_like"/>
    <property type="match status" value="1"/>
</dbReference>
<proteinExistence type="predicted"/>
<keyword evidence="3" id="KW-0238">DNA-binding</keyword>
<gene>
    <name evidence="8" type="ORF">QQ020_06340</name>
</gene>
<dbReference type="Proteomes" id="UP001172083">
    <property type="component" value="Unassembled WGS sequence"/>
</dbReference>
<dbReference type="InterPro" id="IPR058245">
    <property type="entry name" value="NreC/VraR/RcsB-like_REC"/>
</dbReference>
<dbReference type="InterPro" id="IPR039420">
    <property type="entry name" value="WalR-like"/>
</dbReference>
<evidence type="ECO:0000313" key="8">
    <source>
        <dbReference type="EMBL" id="MDN5211658.1"/>
    </source>
</evidence>
<dbReference type="InterPro" id="IPR000792">
    <property type="entry name" value="Tscrpt_reg_LuxR_C"/>
</dbReference>
<dbReference type="PROSITE" id="PS50110">
    <property type="entry name" value="RESPONSE_REGULATORY"/>
    <property type="match status" value="1"/>
</dbReference>
<dbReference type="CDD" id="cd17535">
    <property type="entry name" value="REC_NarL-like"/>
    <property type="match status" value="1"/>
</dbReference>
<dbReference type="RefSeq" id="WP_346756988.1">
    <property type="nucleotide sequence ID" value="NZ_JAUJEB010000001.1"/>
</dbReference>
<evidence type="ECO:0000256" key="5">
    <source>
        <dbReference type="PROSITE-ProRule" id="PRU00169"/>
    </source>
</evidence>
<evidence type="ECO:0000256" key="4">
    <source>
        <dbReference type="ARBA" id="ARBA00023163"/>
    </source>
</evidence>
<dbReference type="EMBL" id="JAUJEB010000001">
    <property type="protein sequence ID" value="MDN5211658.1"/>
    <property type="molecule type" value="Genomic_DNA"/>
</dbReference>
<dbReference type="PROSITE" id="PS50043">
    <property type="entry name" value="HTH_LUXR_2"/>
    <property type="match status" value="1"/>
</dbReference>
<dbReference type="PANTHER" id="PTHR43214:SF41">
    <property type="entry name" value="NITRATE_NITRITE RESPONSE REGULATOR PROTEIN NARP"/>
    <property type="match status" value="1"/>
</dbReference>
<dbReference type="SMART" id="SM00421">
    <property type="entry name" value="HTH_LUXR"/>
    <property type="match status" value="1"/>
</dbReference>
<protein>
    <submittedName>
        <fullName evidence="8">Response regulator transcription factor</fullName>
    </submittedName>
</protein>
<dbReference type="SUPFAM" id="SSF52172">
    <property type="entry name" value="CheY-like"/>
    <property type="match status" value="1"/>
</dbReference>
<comment type="caution">
    <text evidence="8">The sequence shown here is derived from an EMBL/GenBank/DDBJ whole genome shotgun (WGS) entry which is preliminary data.</text>
</comment>
<sequence length="219" mass="24130">MERINVLVADDHLLVREGIVAMLSNVEDIDTVSVVSNGEEVIEAITSANIDVVVMDVMMPGLTGIDTAKIINQVDPRIKIILLSMEVNSELIAHGINSGASGYLPKDSPKSVLVDAIRTVYEGELFFNHQVTKIVFQDFYVQSKTGSKPAGKNKDTVSKRELEVLKLISEGKSNREVADKLFISVRTVDAHRNHIMKKINAKSTADLVKYAIKNELITL</sequence>
<name>A0ABT8L1T5_9BACT</name>
<dbReference type="PANTHER" id="PTHR43214">
    <property type="entry name" value="TWO-COMPONENT RESPONSE REGULATOR"/>
    <property type="match status" value="1"/>
</dbReference>
<dbReference type="Gene3D" id="3.40.50.2300">
    <property type="match status" value="1"/>
</dbReference>
<keyword evidence="1 5" id="KW-0597">Phosphoprotein</keyword>
<evidence type="ECO:0000313" key="9">
    <source>
        <dbReference type="Proteomes" id="UP001172083"/>
    </source>
</evidence>
<reference evidence="8" key="1">
    <citation type="submission" date="2023-06" db="EMBL/GenBank/DDBJ databases">
        <title>Genomic of Agaribacillus aureum.</title>
        <authorList>
            <person name="Wang G."/>
        </authorList>
    </citation>
    <scope>NUCLEOTIDE SEQUENCE</scope>
    <source>
        <strain evidence="8">BMA12</strain>
    </source>
</reference>
<dbReference type="SMART" id="SM00448">
    <property type="entry name" value="REC"/>
    <property type="match status" value="1"/>
</dbReference>
<keyword evidence="2" id="KW-0805">Transcription regulation</keyword>
<feature type="domain" description="Response regulatory" evidence="7">
    <location>
        <begin position="5"/>
        <end position="121"/>
    </location>
</feature>
<keyword evidence="9" id="KW-1185">Reference proteome</keyword>
<dbReference type="PRINTS" id="PR00038">
    <property type="entry name" value="HTHLUXR"/>
</dbReference>
<evidence type="ECO:0000256" key="3">
    <source>
        <dbReference type="ARBA" id="ARBA00023125"/>
    </source>
</evidence>
<evidence type="ECO:0000259" key="6">
    <source>
        <dbReference type="PROSITE" id="PS50043"/>
    </source>
</evidence>
<dbReference type="InterPro" id="IPR016032">
    <property type="entry name" value="Sig_transdc_resp-reg_C-effctor"/>
</dbReference>
<accession>A0ABT8L1T5</accession>
<evidence type="ECO:0000259" key="7">
    <source>
        <dbReference type="PROSITE" id="PS50110"/>
    </source>
</evidence>
<dbReference type="Pfam" id="PF00196">
    <property type="entry name" value="GerE"/>
    <property type="match status" value="1"/>
</dbReference>
<evidence type="ECO:0000256" key="1">
    <source>
        <dbReference type="ARBA" id="ARBA00022553"/>
    </source>
</evidence>
<dbReference type="SUPFAM" id="SSF46894">
    <property type="entry name" value="C-terminal effector domain of the bipartite response regulators"/>
    <property type="match status" value="1"/>
</dbReference>
<dbReference type="InterPro" id="IPR001789">
    <property type="entry name" value="Sig_transdc_resp-reg_receiver"/>
</dbReference>
<evidence type="ECO:0000256" key="2">
    <source>
        <dbReference type="ARBA" id="ARBA00023015"/>
    </source>
</evidence>
<feature type="modified residue" description="4-aspartylphosphate" evidence="5">
    <location>
        <position position="56"/>
    </location>
</feature>
<feature type="domain" description="HTH luxR-type" evidence="6">
    <location>
        <begin position="150"/>
        <end position="215"/>
    </location>
</feature>
<dbReference type="Pfam" id="PF00072">
    <property type="entry name" value="Response_reg"/>
    <property type="match status" value="1"/>
</dbReference>
<organism evidence="8 9">
    <name type="scientific">Agaribacillus aureus</name>
    <dbReference type="NCBI Taxonomy" id="3051825"/>
    <lineage>
        <taxon>Bacteria</taxon>
        <taxon>Pseudomonadati</taxon>
        <taxon>Bacteroidota</taxon>
        <taxon>Cytophagia</taxon>
        <taxon>Cytophagales</taxon>
        <taxon>Splendidivirgaceae</taxon>
        <taxon>Agaribacillus</taxon>
    </lineage>
</organism>
<dbReference type="PROSITE" id="PS00622">
    <property type="entry name" value="HTH_LUXR_1"/>
    <property type="match status" value="1"/>
</dbReference>